<keyword evidence="16" id="KW-1185">Reference proteome</keyword>
<evidence type="ECO:0000313" key="15">
    <source>
        <dbReference type="EMBL" id="PFG74233.1"/>
    </source>
</evidence>
<dbReference type="NCBIfam" id="NF005559">
    <property type="entry name" value="PRK07231.1"/>
    <property type="match status" value="1"/>
</dbReference>
<dbReference type="GO" id="GO:0051287">
    <property type="term" value="F:NAD binding"/>
    <property type="evidence" value="ECO:0007669"/>
    <property type="project" value="UniProtKB-UniRule"/>
</dbReference>
<comment type="similarity">
    <text evidence="2 13">Belongs to the short-chain dehydrogenases/reductases (SDR) family.</text>
</comment>
<evidence type="ECO:0000256" key="1">
    <source>
        <dbReference type="ARBA" id="ARBA00005194"/>
    </source>
</evidence>
<dbReference type="InterPro" id="IPR020904">
    <property type="entry name" value="Sc_DH/Rdtase_CS"/>
</dbReference>
<dbReference type="Pfam" id="PF13561">
    <property type="entry name" value="adh_short_C2"/>
    <property type="match status" value="1"/>
</dbReference>
<evidence type="ECO:0000256" key="13">
    <source>
        <dbReference type="RuleBase" id="RU366074"/>
    </source>
</evidence>
<dbReference type="PRINTS" id="PR00081">
    <property type="entry name" value="GDHRDH"/>
</dbReference>
<dbReference type="Proteomes" id="UP000223071">
    <property type="component" value="Unassembled WGS sequence"/>
</dbReference>
<evidence type="ECO:0000259" key="14">
    <source>
        <dbReference type="SMART" id="SM00822"/>
    </source>
</evidence>
<dbReference type="AlphaFoldDB" id="A0A2A9HFW1"/>
<feature type="binding site" evidence="12">
    <location>
        <position position="189"/>
    </location>
    <ligand>
        <name>NADP(+)</name>
        <dbReference type="ChEBI" id="CHEBI:58349"/>
    </ligand>
</feature>
<feature type="binding site" evidence="12">
    <location>
        <begin position="156"/>
        <end position="160"/>
    </location>
    <ligand>
        <name>NADP(+)</name>
        <dbReference type="ChEBI" id="CHEBI:58349"/>
    </ligand>
</feature>
<feature type="binding site" evidence="12">
    <location>
        <begin position="13"/>
        <end position="16"/>
    </location>
    <ligand>
        <name>NADP(+)</name>
        <dbReference type="ChEBI" id="CHEBI:58349"/>
    </ligand>
</feature>
<keyword evidence="4 13" id="KW-0444">Lipid biosynthesis</keyword>
<dbReference type="InterPro" id="IPR011284">
    <property type="entry name" value="3oxo_ACP_reduc"/>
</dbReference>
<evidence type="ECO:0000256" key="12">
    <source>
        <dbReference type="PIRSR" id="PIRSR611284-2"/>
    </source>
</evidence>
<dbReference type="EMBL" id="PDJQ01000001">
    <property type="protein sequence ID" value="PFG74233.1"/>
    <property type="molecule type" value="Genomic_DNA"/>
</dbReference>
<evidence type="ECO:0000256" key="10">
    <source>
        <dbReference type="ARBA" id="ARBA00048508"/>
    </source>
</evidence>
<dbReference type="FunFam" id="3.40.50.720:FF:000037">
    <property type="entry name" value="3-oxoacyl-[acyl-carrier-protein] reductase FabG"/>
    <property type="match status" value="1"/>
</dbReference>
<comment type="function">
    <text evidence="13">Catalyzes the NADPH-dependent reduction of beta-ketoacyl-ACP substrates to beta-hydroxyacyl-ACP products, the first reductive step in the elongation cycle of fatty acid biosynthesis.</text>
</comment>
<name>A0A2A9HFW1_TEPT2</name>
<dbReference type="PRINTS" id="PR00080">
    <property type="entry name" value="SDRFAMILY"/>
</dbReference>
<comment type="catalytic activity">
    <reaction evidence="10 13">
        <text>a (3R)-hydroxyacyl-[ACP] + NADP(+) = a 3-oxoacyl-[ACP] + NADPH + H(+)</text>
        <dbReference type="Rhea" id="RHEA:17397"/>
        <dbReference type="Rhea" id="RHEA-COMP:9916"/>
        <dbReference type="Rhea" id="RHEA-COMP:9945"/>
        <dbReference type="ChEBI" id="CHEBI:15378"/>
        <dbReference type="ChEBI" id="CHEBI:57783"/>
        <dbReference type="ChEBI" id="CHEBI:58349"/>
        <dbReference type="ChEBI" id="CHEBI:78776"/>
        <dbReference type="ChEBI" id="CHEBI:78827"/>
        <dbReference type="EC" id="1.1.1.100"/>
    </reaction>
</comment>
<keyword evidence="8 13" id="KW-0443">Lipid metabolism</keyword>
<evidence type="ECO:0000256" key="3">
    <source>
        <dbReference type="ARBA" id="ARBA00012948"/>
    </source>
</evidence>
<comment type="pathway">
    <text evidence="1 13">Lipid metabolism; fatty acid biosynthesis.</text>
</comment>
<evidence type="ECO:0000313" key="16">
    <source>
        <dbReference type="Proteomes" id="UP000223071"/>
    </source>
</evidence>
<dbReference type="GO" id="GO:0006633">
    <property type="term" value="P:fatty acid biosynthetic process"/>
    <property type="evidence" value="ECO:0007669"/>
    <property type="project" value="UniProtKB-UniPathway"/>
</dbReference>
<dbReference type="InterPro" id="IPR050259">
    <property type="entry name" value="SDR"/>
</dbReference>
<reference evidence="15 16" key="1">
    <citation type="submission" date="2017-09" db="EMBL/GenBank/DDBJ databases">
        <title>Sequencing the genomes of two abundant thermophiles in Great Basin hot springs: Thermocrinis jamiesonii and novel Chloroflexi Thermoflexus hugenholtzii.</title>
        <authorList>
            <person name="Hedlund B."/>
        </authorList>
    </citation>
    <scope>NUCLEOTIDE SEQUENCE [LARGE SCALE GENOMIC DNA]</scope>
    <source>
        <strain evidence="15 16">G233</strain>
    </source>
</reference>
<protein>
    <recommendedName>
        <fullName evidence="3 13">3-oxoacyl-[acyl-carrier-protein] reductase</fullName>
        <ecNumber evidence="3 13">1.1.1.100</ecNumber>
    </recommendedName>
</protein>
<evidence type="ECO:0000256" key="8">
    <source>
        <dbReference type="ARBA" id="ARBA00023098"/>
    </source>
</evidence>
<evidence type="ECO:0000256" key="4">
    <source>
        <dbReference type="ARBA" id="ARBA00022516"/>
    </source>
</evidence>
<dbReference type="InterPro" id="IPR057326">
    <property type="entry name" value="KR_dom"/>
</dbReference>
<dbReference type="RefSeq" id="WP_098503633.1">
    <property type="nucleotide sequence ID" value="NZ_PDJQ01000001.1"/>
</dbReference>
<dbReference type="CDD" id="cd05333">
    <property type="entry name" value="BKR_SDR_c"/>
    <property type="match status" value="1"/>
</dbReference>
<accession>A0A2A9HFW1</accession>
<feature type="active site" description="Proton acceptor" evidence="11">
    <location>
        <position position="156"/>
    </location>
</feature>
<organism evidence="15 16">
    <name type="scientific">Tepidiforma thermophila (strain KCTC 52669 / CGMCC 1.13589 / G233)</name>
    <dbReference type="NCBI Taxonomy" id="2761530"/>
    <lineage>
        <taxon>Bacteria</taxon>
        <taxon>Bacillati</taxon>
        <taxon>Chloroflexota</taxon>
        <taxon>Tepidiformia</taxon>
        <taxon>Tepidiformales</taxon>
        <taxon>Tepidiformaceae</taxon>
        <taxon>Tepidiforma</taxon>
    </lineage>
</organism>
<keyword evidence="6 12" id="KW-0521">NADP</keyword>
<keyword evidence="9 13" id="KW-0275">Fatty acid biosynthesis</keyword>
<feature type="binding site" evidence="12">
    <location>
        <position position="91"/>
    </location>
    <ligand>
        <name>NADP(+)</name>
        <dbReference type="ChEBI" id="CHEBI:58349"/>
    </ligand>
</feature>
<dbReference type="PANTHER" id="PTHR42879">
    <property type="entry name" value="3-OXOACYL-(ACYL-CARRIER-PROTEIN) REDUCTASE"/>
    <property type="match status" value="1"/>
</dbReference>
<keyword evidence="7 13" id="KW-0560">Oxidoreductase</keyword>
<proteinExistence type="inferred from homology"/>
<evidence type="ECO:0000256" key="7">
    <source>
        <dbReference type="ARBA" id="ARBA00023002"/>
    </source>
</evidence>
<feature type="domain" description="Ketoreductase" evidence="14">
    <location>
        <begin position="7"/>
        <end position="192"/>
    </location>
</feature>
<evidence type="ECO:0000256" key="9">
    <source>
        <dbReference type="ARBA" id="ARBA00023160"/>
    </source>
</evidence>
<gene>
    <name evidence="15" type="ORF">A9A59_1446</name>
</gene>
<dbReference type="UniPathway" id="UPA00094"/>
<dbReference type="PROSITE" id="PS00061">
    <property type="entry name" value="ADH_SHORT"/>
    <property type="match status" value="1"/>
</dbReference>
<comment type="subunit">
    <text evidence="13">Homotetramer.</text>
</comment>
<dbReference type="NCBIfam" id="NF009466">
    <property type="entry name" value="PRK12826.1-2"/>
    <property type="match status" value="1"/>
</dbReference>
<dbReference type="PANTHER" id="PTHR42879:SF2">
    <property type="entry name" value="3-OXOACYL-[ACYL-CARRIER-PROTEIN] REDUCTASE FABG"/>
    <property type="match status" value="1"/>
</dbReference>
<dbReference type="EC" id="1.1.1.100" evidence="3 13"/>
<evidence type="ECO:0000256" key="6">
    <source>
        <dbReference type="ARBA" id="ARBA00022857"/>
    </source>
</evidence>
<dbReference type="InterPro" id="IPR036291">
    <property type="entry name" value="NAD(P)-bd_dom_sf"/>
</dbReference>
<evidence type="ECO:0000256" key="11">
    <source>
        <dbReference type="PIRSR" id="PIRSR611284-1"/>
    </source>
</evidence>
<dbReference type="SMART" id="SM00822">
    <property type="entry name" value="PKS_KR"/>
    <property type="match status" value="1"/>
</dbReference>
<sequence>MGDLDGKAALVTGGSRGIGRAICLELGRRGARVAVNYRANAELAEEVAAEIRAMGSEAFAVGGDVANGDDAAAMVKATVERFGGLDILVNNAGITRDGLLMRMSDEDWDAVHQVNLRGAFLVTRAALRPMLRARGGRIINITSVVGVMGNAGQANYAAAKAGLIGFTRALAREVASRGITVNAVAPGFIETDIIQGMSEQAVAWAKSQIPLGRLAGPEEVAPLVAFLASDGAGYITGQCIHVDGGMVMA</sequence>
<keyword evidence="5 13" id="KW-0276">Fatty acid metabolism</keyword>
<evidence type="ECO:0000256" key="5">
    <source>
        <dbReference type="ARBA" id="ARBA00022832"/>
    </source>
</evidence>
<dbReference type="NCBIfam" id="TIGR01830">
    <property type="entry name" value="3oxo_ACP_reduc"/>
    <property type="match status" value="1"/>
</dbReference>
<comment type="caution">
    <text evidence="15">The sequence shown here is derived from an EMBL/GenBank/DDBJ whole genome shotgun (WGS) entry which is preliminary data.</text>
</comment>
<dbReference type="SUPFAM" id="SSF51735">
    <property type="entry name" value="NAD(P)-binding Rossmann-fold domains"/>
    <property type="match status" value="1"/>
</dbReference>
<dbReference type="InterPro" id="IPR002347">
    <property type="entry name" value="SDR_fam"/>
</dbReference>
<dbReference type="Gene3D" id="3.40.50.720">
    <property type="entry name" value="NAD(P)-binding Rossmann-like Domain"/>
    <property type="match status" value="1"/>
</dbReference>
<evidence type="ECO:0000256" key="2">
    <source>
        <dbReference type="ARBA" id="ARBA00006484"/>
    </source>
</evidence>
<dbReference type="GO" id="GO:0004316">
    <property type="term" value="F:3-oxoacyl-[acyl-carrier-protein] reductase (NADPH) activity"/>
    <property type="evidence" value="ECO:0007669"/>
    <property type="project" value="UniProtKB-UniRule"/>
</dbReference>